<dbReference type="GO" id="GO:0044281">
    <property type="term" value="P:small molecule metabolic process"/>
    <property type="evidence" value="ECO:0007669"/>
    <property type="project" value="UniProtKB-ARBA"/>
</dbReference>
<dbReference type="SFLD" id="SFLDS00003">
    <property type="entry name" value="Haloacid_Dehalogenase"/>
    <property type="match status" value="1"/>
</dbReference>
<dbReference type="KEGG" id="mpg:Theba_2148"/>
<keyword evidence="5" id="KW-1185">Reference proteome</keyword>
<dbReference type="InterPro" id="IPR023214">
    <property type="entry name" value="HAD_sf"/>
</dbReference>
<dbReference type="Proteomes" id="UP000002881">
    <property type="component" value="Chromosome"/>
</dbReference>
<dbReference type="AlphaFoldDB" id="I2F778"/>
<proteinExistence type="predicted"/>
<dbReference type="NCBIfam" id="TIGR01549">
    <property type="entry name" value="HAD-SF-IA-v1"/>
    <property type="match status" value="1"/>
</dbReference>
<comment type="cofactor">
    <cofactor evidence="1">
        <name>Mg(2+)</name>
        <dbReference type="ChEBI" id="CHEBI:18420"/>
    </cofactor>
</comment>
<evidence type="ECO:0000256" key="3">
    <source>
        <dbReference type="ARBA" id="ARBA00022842"/>
    </source>
</evidence>
<dbReference type="RefSeq" id="WP_014731549.1">
    <property type="nucleotide sequence ID" value="NC_017934.1"/>
</dbReference>
<evidence type="ECO:0000313" key="4">
    <source>
        <dbReference type="EMBL" id="AFK07781.1"/>
    </source>
</evidence>
<sequence length="219" mass="25292" precursor="true">MVRGIIFDLFGTIVSNARLFRPVCSKMAEESSAEVAEIERDFVNLYGHYFKDCHKMPFQPERYYYYLLISDLIDKYDLPGDMEAYCNFMYDSFSKFRAYPDARILRAIVNKYSVAILTNADNSFAEKVVKRNKIPHHFLLTSESARSYKPCEVIFEKLLSMMEIEKRHVIFVGDSIQVDMLGASAAGIKGILIDRSRSYLDYAPRIESLEELPSLLESL</sequence>
<dbReference type="InterPro" id="IPR006439">
    <property type="entry name" value="HAD-SF_hydro_IA"/>
</dbReference>
<dbReference type="InterPro" id="IPR051400">
    <property type="entry name" value="HAD-like_hydrolase"/>
</dbReference>
<gene>
    <name evidence="4" type="ORF">Theba_2148</name>
</gene>
<dbReference type="Gene3D" id="3.40.50.1000">
    <property type="entry name" value="HAD superfamily/HAD-like"/>
    <property type="match status" value="1"/>
</dbReference>
<keyword evidence="2" id="KW-0378">Hydrolase</keyword>
<dbReference type="PANTHER" id="PTHR46470">
    <property type="entry name" value="N-ACYLNEURAMINATE-9-PHOSPHATASE"/>
    <property type="match status" value="1"/>
</dbReference>
<name>I2F778_9BACT</name>
<accession>I2F778</accession>
<dbReference type="InterPro" id="IPR023198">
    <property type="entry name" value="PGP-like_dom2"/>
</dbReference>
<dbReference type="Pfam" id="PF00702">
    <property type="entry name" value="Hydrolase"/>
    <property type="match status" value="1"/>
</dbReference>
<organism evidence="4 5">
    <name type="scientific">Mesotoga prima MesG1.Ag.4.2</name>
    <dbReference type="NCBI Taxonomy" id="660470"/>
    <lineage>
        <taxon>Bacteria</taxon>
        <taxon>Thermotogati</taxon>
        <taxon>Thermotogota</taxon>
        <taxon>Thermotogae</taxon>
        <taxon>Kosmotogales</taxon>
        <taxon>Kosmotogaceae</taxon>
        <taxon>Mesotoga</taxon>
    </lineage>
</organism>
<keyword evidence="3" id="KW-0460">Magnesium</keyword>
<evidence type="ECO:0000313" key="5">
    <source>
        <dbReference type="Proteomes" id="UP000002881"/>
    </source>
</evidence>
<dbReference type="SUPFAM" id="SSF56784">
    <property type="entry name" value="HAD-like"/>
    <property type="match status" value="1"/>
</dbReference>
<dbReference type="EMBL" id="CP003532">
    <property type="protein sequence ID" value="AFK07781.1"/>
    <property type="molecule type" value="Genomic_DNA"/>
</dbReference>
<dbReference type="GeneID" id="87107889"/>
<dbReference type="Gene3D" id="1.10.150.240">
    <property type="entry name" value="Putative phosphatase, domain 2"/>
    <property type="match status" value="1"/>
</dbReference>
<dbReference type="GO" id="GO:0016787">
    <property type="term" value="F:hydrolase activity"/>
    <property type="evidence" value="ECO:0007669"/>
    <property type="project" value="UniProtKB-KW"/>
</dbReference>
<dbReference type="eggNOG" id="COG0546">
    <property type="taxonomic scope" value="Bacteria"/>
</dbReference>
<evidence type="ECO:0000256" key="1">
    <source>
        <dbReference type="ARBA" id="ARBA00001946"/>
    </source>
</evidence>
<dbReference type="InterPro" id="IPR036412">
    <property type="entry name" value="HAD-like_sf"/>
</dbReference>
<dbReference type="SFLD" id="SFLDG01129">
    <property type="entry name" value="C1.5:_HAD__Beta-PGM__Phosphata"/>
    <property type="match status" value="1"/>
</dbReference>
<reference evidence="4 5" key="1">
    <citation type="journal article" date="2012" name="Genome Biol. Evol.">
        <title>Genome Sequence of the Mesophilic Thermotogales Bacterium Mesotoga prima MesG1.Ag.4.2 Reveals the Largest Thermotogales Genome To Date.</title>
        <authorList>
            <person name="Zhaxybayeva O."/>
            <person name="Swithers K.S."/>
            <person name="Foght J."/>
            <person name="Green A.G."/>
            <person name="Bruce D."/>
            <person name="Detter C."/>
            <person name="Han S."/>
            <person name="Teshima H."/>
            <person name="Han J."/>
            <person name="Woyke T."/>
            <person name="Pitluck S."/>
            <person name="Nolan M."/>
            <person name="Ivanova N."/>
            <person name="Pati A."/>
            <person name="Land M.L."/>
            <person name="Dlutek M."/>
            <person name="Doolittle W.F."/>
            <person name="Noll K.M."/>
            <person name="Nesbo C.L."/>
        </authorList>
    </citation>
    <scope>NUCLEOTIDE SEQUENCE [LARGE SCALE GENOMIC DNA]</scope>
    <source>
        <strain evidence="5">mesG1.Ag.4.2</strain>
    </source>
</reference>
<protein>
    <submittedName>
        <fullName evidence="4">Haloacid dehalogenase superfamily enzyme, subfamily IA</fullName>
    </submittedName>
</protein>
<dbReference type="STRING" id="660470.Theba_2148"/>
<evidence type="ECO:0000256" key="2">
    <source>
        <dbReference type="ARBA" id="ARBA00022801"/>
    </source>
</evidence>
<dbReference type="HOGENOM" id="CLU_1228179_0_0_0"/>